<gene>
    <name evidence="2" type="ORF">D7S86_23645</name>
</gene>
<protein>
    <recommendedName>
        <fullName evidence="4">Porin family protein</fullName>
    </recommendedName>
</protein>
<evidence type="ECO:0000256" key="1">
    <source>
        <dbReference type="SAM" id="SignalP"/>
    </source>
</evidence>
<feature type="chain" id="PRO_5019818751" description="Porin family protein" evidence="1">
    <location>
        <begin position="27"/>
        <end position="260"/>
    </location>
</feature>
<evidence type="ECO:0008006" key="4">
    <source>
        <dbReference type="Google" id="ProtNLM"/>
    </source>
</evidence>
<reference evidence="2 3" key="1">
    <citation type="submission" date="2018-10" db="EMBL/GenBank/DDBJ databases">
        <title>Robbsia sp. DHC34, isolated from soil.</title>
        <authorList>
            <person name="Gao Z.-H."/>
            <person name="Qiu L.-H."/>
        </authorList>
    </citation>
    <scope>NUCLEOTIDE SEQUENCE [LARGE SCALE GENOMIC DNA]</scope>
    <source>
        <strain evidence="2 3">DHC34</strain>
    </source>
</reference>
<organism evidence="2 3">
    <name type="scientific">Pararobbsia silviterrae</name>
    <dbReference type="NCBI Taxonomy" id="1792498"/>
    <lineage>
        <taxon>Bacteria</taxon>
        <taxon>Pseudomonadati</taxon>
        <taxon>Pseudomonadota</taxon>
        <taxon>Betaproteobacteria</taxon>
        <taxon>Burkholderiales</taxon>
        <taxon>Burkholderiaceae</taxon>
        <taxon>Pararobbsia</taxon>
    </lineage>
</organism>
<dbReference type="Proteomes" id="UP000270342">
    <property type="component" value="Unassembled WGS sequence"/>
</dbReference>
<keyword evidence="3" id="KW-1185">Reference proteome</keyword>
<evidence type="ECO:0000313" key="2">
    <source>
        <dbReference type="EMBL" id="RKP47139.1"/>
    </source>
</evidence>
<sequence length="260" mass="28208">MMRRPFTTRQTLGILLCVLGVQQADAQALDDSTAPGWRFSVTPYFWMAGLKGDVGAFSALPPSSIDVSFADIFSHLDGLPAFVAGEAWHGQWGLLGDVEYLTLKANASTPGPQFSGATLKQWNFNSTLAGAYRVVDAPQVSVDAFVGTRIFYVDNRIDLSAAAIPSRSASLGDTWANAIAGARVNAPLPDGFLFNAYADVGGFGISSDWTWQIYGGVGYRFKSWLTAYAGYRYLDVHHRDGGFLYDVHEQGPQLSARISF</sequence>
<evidence type="ECO:0000313" key="3">
    <source>
        <dbReference type="Proteomes" id="UP000270342"/>
    </source>
</evidence>
<name>A0A494XG65_9BURK</name>
<comment type="caution">
    <text evidence="2">The sequence shown here is derived from an EMBL/GenBank/DDBJ whole genome shotgun (WGS) entry which is preliminary data.</text>
</comment>
<dbReference type="EMBL" id="RBZU01000013">
    <property type="protein sequence ID" value="RKP47139.1"/>
    <property type="molecule type" value="Genomic_DNA"/>
</dbReference>
<proteinExistence type="predicted"/>
<accession>A0A494XG65</accession>
<feature type="signal peptide" evidence="1">
    <location>
        <begin position="1"/>
        <end position="26"/>
    </location>
</feature>
<keyword evidence="1" id="KW-0732">Signal</keyword>
<dbReference type="AlphaFoldDB" id="A0A494XG65"/>